<keyword evidence="2" id="KW-1185">Reference proteome</keyword>
<dbReference type="RefSeq" id="WP_268607735.1">
    <property type="nucleotide sequence ID" value="NZ_CP113797.1"/>
</dbReference>
<dbReference type="AlphaFoldDB" id="A0A9E9C9Z9"/>
<accession>A0A9E9C9Z9</accession>
<name>A0A9E9C9Z9_9CYAN</name>
<dbReference type="EMBL" id="CP113797">
    <property type="protein sequence ID" value="WAL58325.1"/>
    <property type="molecule type" value="Genomic_DNA"/>
</dbReference>
<reference evidence="1" key="1">
    <citation type="submission" date="2022-12" db="EMBL/GenBank/DDBJ databases">
        <title>Polyphasic identification of a Novel Hot-Spring Cyanobacterium Ocullathermofonsia sinensis gen nov. sp. nov. and Genomic Insights on its Adaptations to the Thermal Habitat.</title>
        <authorList>
            <person name="Daroch M."/>
            <person name="Tang J."/>
            <person name="Jiang Y."/>
        </authorList>
    </citation>
    <scope>NUCLEOTIDE SEQUENCE</scope>
    <source>
        <strain evidence="1">PKUAC-SCTA174</strain>
    </source>
</reference>
<gene>
    <name evidence="1" type="ORF">OXH18_14135</name>
</gene>
<dbReference type="KEGG" id="tsin:OXH18_14135"/>
<proteinExistence type="predicted"/>
<evidence type="ECO:0000313" key="1">
    <source>
        <dbReference type="EMBL" id="WAL58325.1"/>
    </source>
</evidence>
<evidence type="ECO:0000313" key="2">
    <source>
        <dbReference type="Proteomes" id="UP001163152"/>
    </source>
</evidence>
<sequence>MSSSNSNLPEPELLKSLLEPLLDDFLYWFERSRSLLEGNTLNFLSTEAQADLLQRVRQAQQEVETARMMLKVTDGQVGLDTAVLMPWHRLVTECWQVSMRFRSQNP</sequence>
<protein>
    <submittedName>
        <fullName evidence="1">DUF2605 domain-containing protein</fullName>
    </submittedName>
</protein>
<dbReference type="Proteomes" id="UP001163152">
    <property type="component" value="Chromosome"/>
</dbReference>
<dbReference type="Pfam" id="PF10792">
    <property type="entry name" value="DUF2605"/>
    <property type="match status" value="1"/>
</dbReference>
<organism evidence="1 2">
    <name type="scientific">Thermocoleostomius sinensis A174</name>
    <dbReference type="NCBI Taxonomy" id="2016057"/>
    <lineage>
        <taxon>Bacteria</taxon>
        <taxon>Bacillati</taxon>
        <taxon>Cyanobacteriota</taxon>
        <taxon>Cyanophyceae</taxon>
        <taxon>Oculatellales</taxon>
        <taxon>Oculatellaceae</taxon>
        <taxon>Thermocoleostomius</taxon>
    </lineage>
</organism>
<dbReference type="InterPro" id="IPR019728">
    <property type="entry name" value="DUF2605"/>
</dbReference>